<evidence type="ECO:0000259" key="3">
    <source>
        <dbReference type="Pfam" id="PF25137"/>
    </source>
</evidence>
<sequence>MFVQPQRVFFKRGCLMLALEDVMPRHRAFVVSDSSIDSTGLIEKLAVELGKRDIEYHVWIVPTGEPTLDQVKKATGLAKDYESDMVIGFGGGSAMNGAKAVYSLLLNPELDLSTLEAKSAPICPTSEKVSSKIPLVCIPTAAGSGSEVVPFAVVRKDDESFPTYLHHDSLMPSMAVEDPAFCTSLPPALRALTSIDILCHGIDSCISSNATEFSLPFSNMAVKNVFMYARKHVEALDPVAEEKISNAAGLAGIAVANALLSTTHAIALALAPIFGVHHGAISAIVLPYVVKMKTIENPAVQKKIDEMAVFCGFKCRGCKSTPNCKCGPARDCGCIVDSLIYEIRTLVKDLGLKDSLSSLIDGKITLDELKKIVFEKSAGWSEEKGLEGIMEVLEKAW</sequence>
<evidence type="ECO:0000313" key="5">
    <source>
        <dbReference type="Proteomes" id="UP001057375"/>
    </source>
</evidence>
<dbReference type="SUPFAM" id="SSF56796">
    <property type="entry name" value="Dehydroquinate synthase-like"/>
    <property type="match status" value="1"/>
</dbReference>
<dbReference type="EMBL" id="BQXS01011292">
    <property type="protein sequence ID" value="GKT36748.1"/>
    <property type="molecule type" value="Genomic_DNA"/>
</dbReference>
<keyword evidence="5" id="KW-1185">Reference proteome</keyword>
<evidence type="ECO:0000313" key="4">
    <source>
        <dbReference type="EMBL" id="GKT36748.1"/>
    </source>
</evidence>
<dbReference type="Gene3D" id="3.40.50.1970">
    <property type="match status" value="1"/>
</dbReference>
<organism evidence="4 5">
    <name type="scientific">Aduncisulcus paluster</name>
    <dbReference type="NCBI Taxonomy" id="2918883"/>
    <lineage>
        <taxon>Eukaryota</taxon>
        <taxon>Metamonada</taxon>
        <taxon>Carpediemonas-like organisms</taxon>
        <taxon>Aduncisulcus</taxon>
    </lineage>
</organism>
<feature type="domain" description="Alcohol dehydrogenase iron-type/glycerol dehydrogenase GldA" evidence="2">
    <location>
        <begin position="5"/>
        <end position="179"/>
    </location>
</feature>
<evidence type="ECO:0000256" key="1">
    <source>
        <dbReference type="ARBA" id="ARBA00023002"/>
    </source>
</evidence>
<dbReference type="InterPro" id="IPR039697">
    <property type="entry name" value="Alcohol_dehydrogenase_Fe"/>
</dbReference>
<comment type="caution">
    <text evidence="4">The sequence shown here is derived from an EMBL/GenBank/DDBJ whole genome shotgun (WGS) entry which is preliminary data.</text>
</comment>
<dbReference type="InterPro" id="IPR001670">
    <property type="entry name" value="ADH_Fe/GldA"/>
</dbReference>
<reference evidence="4" key="1">
    <citation type="submission" date="2022-03" db="EMBL/GenBank/DDBJ databases">
        <title>Draft genome sequence of Aduncisulcus paluster, a free-living microaerophilic Fornicata.</title>
        <authorList>
            <person name="Yuyama I."/>
            <person name="Kume K."/>
            <person name="Tamura T."/>
            <person name="Inagaki Y."/>
            <person name="Hashimoto T."/>
        </authorList>
    </citation>
    <scope>NUCLEOTIDE SEQUENCE</scope>
    <source>
        <strain evidence="4">NY0171</strain>
    </source>
</reference>
<proteinExistence type="predicted"/>
<feature type="domain" description="Fe-containing alcohol dehydrogenase-like C-terminal" evidence="3">
    <location>
        <begin position="191"/>
        <end position="320"/>
    </location>
</feature>
<evidence type="ECO:0000259" key="2">
    <source>
        <dbReference type="Pfam" id="PF00465"/>
    </source>
</evidence>
<dbReference type="Gene3D" id="1.20.1090.10">
    <property type="entry name" value="Dehydroquinate synthase-like - alpha domain"/>
    <property type="match status" value="1"/>
</dbReference>
<keyword evidence="1" id="KW-0560">Oxidoreductase</keyword>
<dbReference type="Pfam" id="PF25137">
    <property type="entry name" value="ADH_Fe_C"/>
    <property type="match status" value="1"/>
</dbReference>
<dbReference type="PANTHER" id="PTHR11496:SF83">
    <property type="entry name" value="HYDROXYACID-OXOACID TRANSHYDROGENASE, MITOCHONDRIAL"/>
    <property type="match status" value="1"/>
</dbReference>
<accession>A0ABQ5KYK2</accession>
<dbReference type="PANTHER" id="PTHR11496">
    <property type="entry name" value="ALCOHOL DEHYDROGENASE"/>
    <property type="match status" value="1"/>
</dbReference>
<dbReference type="Pfam" id="PF00465">
    <property type="entry name" value="Fe-ADH"/>
    <property type="match status" value="1"/>
</dbReference>
<dbReference type="InterPro" id="IPR056798">
    <property type="entry name" value="ADH_Fe_C"/>
</dbReference>
<protein>
    <submittedName>
        <fullName evidence="4">Iron-type alcohol dehydrogenase-like protein</fullName>
    </submittedName>
</protein>
<dbReference type="Proteomes" id="UP001057375">
    <property type="component" value="Unassembled WGS sequence"/>
</dbReference>
<name>A0ABQ5KYK2_9EUKA</name>
<gene>
    <name evidence="4" type="ORF">ADUPG1_009654</name>
</gene>